<dbReference type="Gene3D" id="3.30.460.10">
    <property type="entry name" value="Beta Polymerase, domain 2"/>
    <property type="match status" value="1"/>
</dbReference>
<evidence type="ECO:0000313" key="2">
    <source>
        <dbReference type="Proteomes" id="UP000236197"/>
    </source>
</evidence>
<reference evidence="2" key="1">
    <citation type="submission" date="2018-01" db="EMBL/GenBank/DDBJ databases">
        <title>Rubneribacter badeniensis gen. nov., sp. nov., and Colonibacter rubneri, gen. nov., sp. nov., WGS of new members of the Eggerthellaceae.</title>
        <authorList>
            <person name="Danylec N."/>
            <person name="Stoll D.A."/>
            <person name="Doetsch A."/>
            <person name="Kulling S.E."/>
            <person name="Huch M."/>
        </authorList>
    </citation>
    <scope>NUCLEOTIDE SEQUENCE [LARGE SCALE GENOMIC DNA]</scope>
    <source>
        <strain evidence="2">ResAG-96</strain>
    </source>
</reference>
<dbReference type="OrthoDB" id="9776406at2"/>
<keyword evidence="1" id="KW-0808">Transferase</keyword>
<dbReference type="Gene3D" id="1.20.120.330">
    <property type="entry name" value="Nucleotidyltransferases domain 2"/>
    <property type="match status" value="1"/>
</dbReference>
<gene>
    <name evidence="1" type="ORF">C2L71_03605</name>
</gene>
<accession>A0A2K2UDM8</accession>
<name>A0A2K2UDM8_9ACTN</name>
<dbReference type="AlphaFoldDB" id="A0A2K2UDM8"/>
<protein>
    <submittedName>
        <fullName evidence="1">Aminoglycoside adenylyltransferase</fullName>
    </submittedName>
</protein>
<dbReference type="InterPro" id="IPR007530">
    <property type="entry name" value="Aminoglycoside_adenylylTfrase"/>
</dbReference>
<dbReference type="GO" id="GO:0016779">
    <property type="term" value="F:nucleotidyltransferase activity"/>
    <property type="evidence" value="ECO:0007669"/>
    <property type="project" value="UniProtKB-KW"/>
</dbReference>
<sequence length="284" mass="32655">MMRDSVEMFALFKDVVRSDERIRTMTLEGSRVNPAVTPDAWQDYDLTFLVTDVGSFTRSDEWLARFGDIVLMQKPEAMELFPPDFPTGWFSYLMLFSDGVKIDLTLIPCEDWGEYFASDSLIRVLYDKDGICPSLPEPTDERFWLQKPPSAHVRDCANEFYFACTYAARGLLRDELLFANWTFEQILRIELLRMLEYVAGTRNGFPLNTGKHDKWLPRFLTADEQAGLLATYRLDSVDATWNALRSAMDLFERAMVETCDSLGYDRPDDGSKTSVYIDALEGLQ</sequence>
<evidence type="ECO:0000313" key="1">
    <source>
        <dbReference type="EMBL" id="PNV68352.1"/>
    </source>
</evidence>
<dbReference type="RefSeq" id="WP_103264420.1">
    <property type="nucleotide sequence ID" value="NZ_CABMLE010000002.1"/>
</dbReference>
<dbReference type="EMBL" id="PPEK01000002">
    <property type="protein sequence ID" value="PNV68352.1"/>
    <property type="molecule type" value="Genomic_DNA"/>
</dbReference>
<keyword evidence="1" id="KW-0548">Nucleotidyltransferase</keyword>
<dbReference type="SUPFAM" id="SSF81301">
    <property type="entry name" value="Nucleotidyltransferase"/>
    <property type="match status" value="1"/>
</dbReference>
<dbReference type="SUPFAM" id="SSF81631">
    <property type="entry name" value="PAP/OAS1 substrate-binding domain"/>
    <property type="match status" value="1"/>
</dbReference>
<comment type="caution">
    <text evidence="1">The sequence shown here is derived from an EMBL/GenBank/DDBJ whole genome shotgun (WGS) entry which is preliminary data.</text>
</comment>
<organism evidence="1 2">
    <name type="scientific">Enteroscipio rubneri</name>
    <dbReference type="NCBI Taxonomy" id="2070686"/>
    <lineage>
        <taxon>Bacteria</taxon>
        <taxon>Bacillati</taxon>
        <taxon>Actinomycetota</taxon>
        <taxon>Coriobacteriia</taxon>
        <taxon>Eggerthellales</taxon>
        <taxon>Eggerthellaceae</taxon>
        <taxon>Enteroscipio</taxon>
    </lineage>
</organism>
<dbReference type="Pfam" id="PF04439">
    <property type="entry name" value="Adenyl_transf"/>
    <property type="match status" value="1"/>
</dbReference>
<proteinExistence type="predicted"/>
<dbReference type="InterPro" id="IPR043519">
    <property type="entry name" value="NT_sf"/>
</dbReference>
<dbReference type="Proteomes" id="UP000236197">
    <property type="component" value="Unassembled WGS sequence"/>
</dbReference>
<keyword evidence="2" id="KW-1185">Reference proteome</keyword>